<comment type="caution">
    <text evidence="1">The sequence shown here is derived from an EMBL/GenBank/DDBJ whole genome shotgun (WGS) entry which is preliminary data.</text>
</comment>
<sequence>MIKANKIPCRLVEFTWKAIKPRGSAQPRQQLRRGDTSMDRACESLGCKTSLLCIMHHGCCPWYYVSCTCSIL</sequence>
<evidence type="ECO:0000313" key="1">
    <source>
        <dbReference type="EMBL" id="KUM50955.1"/>
    </source>
</evidence>
<keyword evidence="1" id="KW-0496">Mitochondrion</keyword>
<geneLocation type="mitochondrion" evidence="1"/>
<protein>
    <submittedName>
        <fullName evidence="1">Uncharacterized protein</fullName>
    </submittedName>
</protein>
<name>A0A101M517_PICGL</name>
<reference evidence="1" key="1">
    <citation type="journal article" date="2015" name="Genome Biol. Evol.">
        <title>Organellar Genomes of White Spruce (Picea glauca): Assembly and Annotation.</title>
        <authorList>
            <person name="Jackman S.D."/>
            <person name="Warren R.L."/>
            <person name="Gibb E.A."/>
            <person name="Vandervalk B.P."/>
            <person name="Mohamadi H."/>
            <person name="Chu J."/>
            <person name="Raymond A."/>
            <person name="Pleasance S."/>
            <person name="Coope R."/>
            <person name="Wildung M.R."/>
            <person name="Ritland C.E."/>
            <person name="Bousquet J."/>
            <person name="Jones S.J."/>
            <person name="Bohlmann J."/>
            <person name="Birol I."/>
        </authorList>
    </citation>
    <scope>NUCLEOTIDE SEQUENCE [LARGE SCALE GENOMIC DNA]</scope>
    <source>
        <tissue evidence="1">Flushing bud</tissue>
    </source>
</reference>
<proteinExistence type="predicted"/>
<dbReference type="AlphaFoldDB" id="A0A101M517"/>
<dbReference type="EMBL" id="LKAM01000001">
    <property type="protein sequence ID" value="KUM50955.1"/>
    <property type="molecule type" value="Genomic_DNA"/>
</dbReference>
<gene>
    <name evidence="1" type="ORF">ABT39_MTgene801</name>
</gene>
<accession>A0A101M517</accession>
<organism evidence="1">
    <name type="scientific">Picea glauca</name>
    <name type="common">White spruce</name>
    <name type="synonym">Pinus glauca</name>
    <dbReference type="NCBI Taxonomy" id="3330"/>
    <lineage>
        <taxon>Eukaryota</taxon>
        <taxon>Viridiplantae</taxon>
        <taxon>Streptophyta</taxon>
        <taxon>Embryophyta</taxon>
        <taxon>Tracheophyta</taxon>
        <taxon>Spermatophyta</taxon>
        <taxon>Pinopsida</taxon>
        <taxon>Pinidae</taxon>
        <taxon>Conifers I</taxon>
        <taxon>Pinales</taxon>
        <taxon>Pinaceae</taxon>
        <taxon>Picea</taxon>
    </lineage>
</organism>